<dbReference type="Proteomes" id="UP000085678">
    <property type="component" value="Unplaced"/>
</dbReference>
<proteinExistence type="predicted"/>
<protein>
    <submittedName>
        <fullName evidence="2">Uncharacterized protein LOC106176328</fullName>
    </submittedName>
</protein>
<sequence length="190" mass="21772">MGNEDKEFAQAPSVPKQRALTKKLATYTITLEDIEGGSTAAEQAAKLKKLPDGDLIKVDKKENACYPNQIGYRLKLGSNVHWRKELKLVEDTMQKPDIQLCRCQDDRREHEVYVKADLFETHQLILCKAKTLGVTKPVYLIQDAPEKIRGGTFITFEWIKDLKDTCISSIKLCPMWRDKIAKKIIILLKR</sequence>
<evidence type="ECO:0000313" key="2">
    <source>
        <dbReference type="RefSeq" id="XP_013414118.1"/>
    </source>
</evidence>
<dbReference type="RefSeq" id="XP_013414118.1">
    <property type="nucleotide sequence ID" value="XM_013558664.1"/>
</dbReference>
<reference evidence="2" key="1">
    <citation type="submission" date="2025-08" db="UniProtKB">
        <authorList>
            <consortium name="RefSeq"/>
        </authorList>
    </citation>
    <scope>IDENTIFICATION</scope>
    <source>
        <tissue evidence="2">Gonads</tissue>
    </source>
</reference>
<name>A0A1S3JUW6_LINAN</name>
<dbReference type="InParanoid" id="A0A1S3JUW6"/>
<dbReference type="KEGG" id="lak:106176328"/>
<dbReference type="GeneID" id="106176328"/>
<evidence type="ECO:0000313" key="1">
    <source>
        <dbReference type="Proteomes" id="UP000085678"/>
    </source>
</evidence>
<gene>
    <name evidence="2" type="primary">LOC106176328</name>
</gene>
<organism evidence="1 2">
    <name type="scientific">Lingula anatina</name>
    <name type="common">Brachiopod</name>
    <name type="synonym">Lingula unguis</name>
    <dbReference type="NCBI Taxonomy" id="7574"/>
    <lineage>
        <taxon>Eukaryota</taxon>
        <taxon>Metazoa</taxon>
        <taxon>Spiralia</taxon>
        <taxon>Lophotrochozoa</taxon>
        <taxon>Brachiopoda</taxon>
        <taxon>Linguliformea</taxon>
        <taxon>Lingulata</taxon>
        <taxon>Lingulida</taxon>
        <taxon>Linguloidea</taxon>
        <taxon>Lingulidae</taxon>
        <taxon>Lingula</taxon>
    </lineage>
</organism>
<dbReference type="AlphaFoldDB" id="A0A1S3JUW6"/>
<keyword evidence="1" id="KW-1185">Reference proteome</keyword>
<accession>A0A1S3JUW6</accession>